<evidence type="ECO:0000256" key="2">
    <source>
        <dbReference type="SAM" id="MobiDB-lite"/>
    </source>
</evidence>
<reference evidence="4" key="1">
    <citation type="submission" date="2021-01" db="EMBL/GenBank/DDBJ databases">
        <authorList>
            <consortium name="Genoscope - CEA"/>
            <person name="William W."/>
        </authorList>
    </citation>
    <scope>NUCLEOTIDE SEQUENCE</scope>
</reference>
<dbReference type="Pfam" id="PF13516">
    <property type="entry name" value="LRR_6"/>
    <property type="match status" value="2"/>
</dbReference>
<gene>
    <name evidence="4" type="ORF">PSON_ATCC_30995.1.T0060446</name>
</gene>
<feature type="repeat" description="RCC1" evidence="1">
    <location>
        <begin position="1214"/>
        <end position="1262"/>
    </location>
</feature>
<feature type="repeat" description="RCC1" evidence="1">
    <location>
        <begin position="1105"/>
        <end position="1161"/>
    </location>
</feature>
<dbReference type="OrthoDB" id="10256179at2759"/>
<dbReference type="PANTHER" id="PTHR24114:SF2">
    <property type="entry name" value="F-BOX DOMAIN-CONTAINING PROTEIN-RELATED"/>
    <property type="match status" value="1"/>
</dbReference>
<evidence type="ECO:0000259" key="3">
    <source>
        <dbReference type="Pfam" id="PF25390"/>
    </source>
</evidence>
<dbReference type="InterPro" id="IPR000408">
    <property type="entry name" value="Reg_chr_condens"/>
</dbReference>
<dbReference type="InterPro" id="IPR052394">
    <property type="entry name" value="LRR-containing"/>
</dbReference>
<evidence type="ECO:0000256" key="1">
    <source>
        <dbReference type="PROSITE-ProRule" id="PRU00235"/>
    </source>
</evidence>
<sequence length="1590" mass="185090">MSIILSNQKQQRKLPLLKDYTRQKKEMLKTFFTTKTSRSESRSKQINDAYKEEKSYYFDESIKKKKNAIYLSQKLIRQTPRIFPGKTETLMNQSEEISEDSSEKSKSSVDVFDLEKHKERVKNKLNTNKDESYFGFLKNSDKLKDIAQNFIKEDGMNPIYYFCVHDSLFPKRIDLTNCLVDKKEMNFTNLGIGSKYYPILTTLLKQQKSQRIKQLYLSDNNLKDQELSMIIDCIPLSLKDLKLSNNKIGKGGALLLEKLIVTHKSIKYLNVANNTLGDIGAQILLNALMKNNTVTRLNLSENGLTDLISQVLYNFLSNNKTVEVLMLNWNYLGSLSGQLIAKGLTNNKSLKVIDLSYNHLGQNNCMIYWSEMISNPKVSLIHIDLSYNQFSEQQLRILNEALKKNNQIYGLHIEGNKCPAYVDANGFIQFANDGLQVQSTPFRFQQKKYEIDGVNFIPELNNGLIGSDCCWICQGWMEFKFNYTPDEFNGDIPIFLHLDFLDYKPIPMTSSLELKEQMKQQRKSKSVEPQLTTGEIIYQLKQVINDDKKITMAAIQEAYDIETKDEIVDERCLDDLDKFYYTTYQMCPPKRRILYFFSNPIQEDYFIDKNSLSMQSPPDDLILQGKDSKFQYHQFADGTKIKFKKISQINYLLSKQEYVIDDKNDYKPLVKIFPRSAQKKYILRKFANNSIKKKVNIIFWNKDDSCFKQFQGDNDDLLDNCLDFDWSCSKITRFVRNEYERTKMKEYFRQQYQLLKDVYKYLSSFGHQPPQLDMFCIQFGQFQKLVQQLGLVDGVDLKIQDVESDLISIKNNVDNKFIYNPDQALIRYQFIESLYRLALDKYVRTNTVKNAADAVYRLLKEFKPYFNNFDSTQEWRQKRLWNKECDTLIQFKMGFLKRLYDHITDISNRRWYFKLKWISIKEYKEFCKQVGLNEYLSEKQQVIIYNFSMMSQVDELNQDRNVRMTLIEFIESLGRMAERISPAPIGEKVSDWGYQQRTTLPLHIKLEALLTYIYIQVNKKGAFELFNDIFGEEQQQKIQFMPSPNCIFINNHIQIQIMCIFCKIRYQINLNFMAHFWLEDFQGMIRKINEYQFQLLMQSEQLSEQKLYAWGSAECDQFLAKDEDDEEMYEVKRPYQIKELNDLSITQVACGGMHALILTSQGKVYSFGCDDKGVLGRPVIEGQDTRVPALITDLPPVNMIACGSSHSIAANSNGVVYFWGFYANTHGPIGEPVQRPKKMDNITDGIQKILCGQNHTMVLLTNQKLLTWGDAETLVIGRKSETRRSIIQNLNPQPIKMKKPILNIFTGASHAFVKVQMKDKKIGIYGWGLNNYGQLGIGNQENQQLPVLIEFFDNIDVIDMVGGEHHTIALDSQGNIYSFGRHDDGQLGLGEDINQQLKEQAQKQLEEEIQSQKLNESNKKKVSKKNKQQGELYEIQKSDKVIGYEFITFPQLITDIPKMQSIYSSMHFNFAISQQGQIFSWGNGQSFVLGTRNENSQFKPKDITYIFKNEKLLQISLGASHVIAYTSTDLNYSTQKIDESIIKIQDQKTKIKKNRKSNSRDRSNEKSQSMKRSVQKFDDSLIPVKDLKID</sequence>
<comment type="caution">
    <text evidence="4">The sequence shown here is derived from an EMBL/GenBank/DDBJ whole genome shotgun (WGS) entry which is preliminary data.</text>
</comment>
<evidence type="ECO:0000313" key="4">
    <source>
        <dbReference type="EMBL" id="CAD8052422.1"/>
    </source>
</evidence>
<feature type="region of interest" description="Disordered" evidence="2">
    <location>
        <begin position="1548"/>
        <end position="1578"/>
    </location>
</feature>
<feature type="repeat" description="RCC1" evidence="1">
    <location>
        <begin position="1322"/>
        <end position="1373"/>
    </location>
</feature>
<dbReference type="PROSITE" id="PS50012">
    <property type="entry name" value="RCC1_3"/>
    <property type="match status" value="5"/>
</dbReference>
<organism evidence="4 5">
    <name type="scientific">Paramecium sonneborni</name>
    <dbReference type="NCBI Taxonomy" id="65129"/>
    <lineage>
        <taxon>Eukaryota</taxon>
        <taxon>Sar</taxon>
        <taxon>Alveolata</taxon>
        <taxon>Ciliophora</taxon>
        <taxon>Intramacronucleata</taxon>
        <taxon>Oligohymenophorea</taxon>
        <taxon>Peniculida</taxon>
        <taxon>Parameciidae</taxon>
        <taxon>Paramecium</taxon>
    </lineage>
</organism>
<accession>A0A8S1KHV7</accession>
<keyword evidence="5" id="KW-1185">Reference proteome</keyword>
<protein>
    <recommendedName>
        <fullName evidence="3">RCC1-like domain-containing protein</fullName>
    </recommendedName>
</protein>
<feature type="repeat" description="RCC1" evidence="1">
    <location>
        <begin position="1162"/>
        <end position="1213"/>
    </location>
</feature>
<dbReference type="EMBL" id="CAJJDN010000006">
    <property type="protein sequence ID" value="CAD8052422.1"/>
    <property type="molecule type" value="Genomic_DNA"/>
</dbReference>
<evidence type="ECO:0000313" key="5">
    <source>
        <dbReference type="Proteomes" id="UP000692954"/>
    </source>
</evidence>
<dbReference type="Pfam" id="PF25390">
    <property type="entry name" value="WD40_RLD"/>
    <property type="match status" value="1"/>
</dbReference>
<proteinExistence type="predicted"/>
<feature type="domain" description="RCC1-like" evidence="3">
    <location>
        <begin position="1106"/>
        <end position="1524"/>
    </location>
</feature>
<feature type="repeat" description="RCC1" evidence="1">
    <location>
        <begin position="1476"/>
        <end position="1528"/>
    </location>
</feature>
<dbReference type="InterPro" id="IPR001611">
    <property type="entry name" value="Leu-rich_rpt"/>
</dbReference>
<dbReference type="Proteomes" id="UP000692954">
    <property type="component" value="Unassembled WGS sequence"/>
</dbReference>
<name>A0A8S1KHV7_9CILI</name>
<dbReference type="InterPro" id="IPR058923">
    <property type="entry name" value="RCC1-like_dom"/>
</dbReference>
<dbReference type="SMART" id="SM00368">
    <property type="entry name" value="LRR_RI"/>
    <property type="match status" value="6"/>
</dbReference>
<dbReference type="PANTHER" id="PTHR24114">
    <property type="entry name" value="LEUCINE RICH REPEAT FAMILY PROTEIN"/>
    <property type="match status" value="1"/>
</dbReference>